<feature type="compositionally biased region" description="Acidic residues" evidence="1">
    <location>
        <begin position="90"/>
        <end position="108"/>
    </location>
</feature>
<feature type="region of interest" description="Disordered" evidence="1">
    <location>
        <begin position="1"/>
        <end position="28"/>
    </location>
</feature>
<evidence type="ECO:0000256" key="1">
    <source>
        <dbReference type="SAM" id="MobiDB-lite"/>
    </source>
</evidence>
<evidence type="ECO:0000313" key="3">
    <source>
        <dbReference type="Proteomes" id="UP001162029"/>
    </source>
</evidence>
<sequence length="436" mass="47069">MKDKNYEEQEQVKQKPLHKVEPTINTKLDNKKKGRLEQFHNLKANGSPTSTLPARFALLSTTCVYEPGFTTSPRGKRRISQTYFTQTADPQDDSEGEDGDEVVDDDNNEPFILSGADDYGLPVFTDAELSAMVESSLNTSSTSISPAALPLSRGLAYEEASCSNPIFMDVANTLPISAETGGTEHDDPFVNNVLSTSYDSTQNFPEVQHQACDLTGIANSSTAVPPYSTAAASPVMFAAEPIQSLNATPVIPISTVPNDVAGTRANHFSPSGNEAAASQFLDSYGQHVQPFFSNPGVGPYQNQHAQANTANAQFAAAMAMANSSVMDTMFKMNANYGVPGVHGADCMPFPTQVKAGGTLKLRLPAQRAVILTVRSKGNRLAVTPDIADFKLVQIFHEFCDPITKVLTPLRFQQLLLHHQVTKDSASKLDFSNGCDR</sequence>
<gene>
    <name evidence="2" type="ORF">PDE001_LOCUS11464</name>
</gene>
<feature type="compositionally biased region" description="Polar residues" evidence="1">
    <location>
        <begin position="80"/>
        <end position="89"/>
    </location>
</feature>
<organism evidence="2 3">
    <name type="scientific">Peronospora destructor</name>
    <dbReference type="NCBI Taxonomy" id="86335"/>
    <lineage>
        <taxon>Eukaryota</taxon>
        <taxon>Sar</taxon>
        <taxon>Stramenopiles</taxon>
        <taxon>Oomycota</taxon>
        <taxon>Peronosporomycetes</taxon>
        <taxon>Peronosporales</taxon>
        <taxon>Peronosporaceae</taxon>
        <taxon>Peronospora</taxon>
    </lineage>
</organism>
<feature type="compositionally biased region" description="Basic and acidic residues" evidence="1">
    <location>
        <begin position="1"/>
        <end position="21"/>
    </location>
</feature>
<proteinExistence type="predicted"/>
<dbReference type="EMBL" id="CANTFM010002590">
    <property type="protein sequence ID" value="CAI5746478.1"/>
    <property type="molecule type" value="Genomic_DNA"/>
</dbReference>
<feature type="region of interest" description="Disordered" evidence="1">
    <location>
        <begin position="75"/>
        <end position="108"/>
    </location>
</feature>
<evidence type="ECO:0000313" key="2">
    <source>
        <dbReference type="EMBL" id="CAI5746478.1"/>
    </source>
</evidence>
<comment type="caution">
    <text evidence="2">The sequence shown here is derived from an EMBL/GenBank/DDBJ whole genome shotgun (WGS) entry which is preliminary data.</text>
</comment>
<reference evidence="2" key="1">
    <citation type="submission" date="2022-12" db="EMBL/GenBank/DDBJ databases">
        <authorList>
            <person name="Webb A."/>
        </authorList>
    </citation>
    <scope>NUCLEOTIDE SEQUENCE</scope>
    <source>
        <strain evidence="2">Pd1</strain>
    </source>
</reference>
<keyword evidence="3" id="KW-1185">Reference proteome</keyword>
<dbReference type="Proteomes" id="UP001162029">
    <property type="component" value="Unassembled WGS sequence"/>
</dbReference>
<dbReference type="AlphaFoldDB" id="A0AAV0VDM4"/>
<accession>A0AAV0VDM4</accession>
<name>A0AAV0VDM4_9STRA</name>
<protein>
    <submittedName>
        <fullName evidence="2">Uncharacterized protein</fullName>
    </submittedName>
</protein>